<comment type="caution">
    <text evidence="2">The sequence shown here is derived from an EMBL/GenBank/DDBJ whole genome shotgun (WGS) entry which is preliminary data.</text>
</comment>
<reference evidence="2" key="1">
    <citation type="submission" date="2019-08" db="EMBL/GenBank/DDBJ databases">
        <authorList>
            <person name="Kucharzyk K."/>
            <person name="Murdoch R.W."/>
            <person name="Higgins S."/>
            <person name="Loffler F."/>
        </authorList>
    </citation>
    <scope>NUCLEOTIDE SEQUENCE</scope>
</reference>
<protein>
    <recommendedName>
        <fullName evidence="1">Ppx/GppA phosphatase C-terminal domain-containing protein</fullName>
    </recommendedName>
</protein>
<evidence type="ECO:0000259" key="1">
    <source>
        <dbReference type="Pfam" id="PF21447"/>
    </source>
</evidence>
<evidence type="ECO:0000313" key="2">
    <source>
        <dbReference type="EMBL" id="MPN20813.1"/>
    </source>
</evidence>
<name>A0A645GA99_9ZZZZ</name>
<dbReference type="SUPFAM" id="SSF109604">
    <property type="entry name" value="HD-domain/PDEase-like"/>
    <property type="match status" value="1"/>
</dbReference>
<dbReference type="Gene3D" id="1.10.3210.10">
    <property type="entry name" value="Hypothetical protein af1432"/>
    <property type="match status" value="1"/>
</dbReference>
<feature type="domain" description="Ppx/GppA phosphatase C-terminal" evidence="1">
    <location>
        <begin position="2"/>
        <end position="102"/>
    </location>
</feature>
<accession>A0A645GA99</accession>
<dbReference type="InterPro" id="IPR048950">
    <property type="entry name" value="Ppx_GppA_C"/>
</dbReference>
<dbReference type="PANTHER" id="PTHR30005">
    <property type="entry name" value="EXOPOLYPHOSPHATASE"/>
    <property type="match status" value="1"/>
</dbReference>
<dbReference type="Pfam" id="PF21447">
    <property type="entry name" value="Ppx-GppA_III"/>
    <property type="match status" value="1"/>
</dbReference>
<gene>
    <name evidence="2" type="ORF">SDC9_168192</name>
</gene>
<organism evidence="2">
    <name type="scientific">bioreactor metagenome</name>
    <dbReference type="NCBI Taxonomy" id="1076179"/>
    <lineage>
        <taxon>unclassified sequences</taxon>
        <taxon>metagenomes</taxon>
        <taxon>ecological metagenomes</taxon>
    </lineage>
</organism>
<dbReference type="GO" id="GO:0016462">
    <property type="term" value="F:pyrophosphatase activity"/>
    <property type="evidence" value="ECO:0007669"/>
    <property type="project" value="TreeGrafter"/>
</dbReference>
<dbReference type="AlphaFoldDB" id="A0A645GA99"/>
<dbReference type="PANTHER" id="PTHR30005:SF0">
    <property type="entry name" value="RETROGRADE REGULATION PROTEIN 2"/>
    <property type="match status" value="1"/>
</dbReference>
<proteinExistence type="predicted"/>
<dbReference type="InterPro" id="IPR050273">
    <property type="entry name" value="GppA/Ppx_hydrolase"/>
</dbReference>
<dbReference type="EMBL" id="VSSQ01068661">
    <property type="protein sequence ID" value="MPN20813.1"/>
    <property type="molecule type" value="Genomic_DNA"/>
</dbReference>
<sequence>MLHDVGIKIQYSNHHEHSFYLILNSGLEGLLQKELLMSAFIALNHRTNKKVKVEAEYMTLLCEEDKRLIDKLSLFLQIAEYLDRSMDGIVKDIDCNIKDDVVEMMVLTTTHSVFADMIISECGKKFKRVLGRGLTIKNKVIAPV</sequence>